<dbReference type="OrthoDB" id="8450536at2"/>
<feature type="region of interest" description="Disordered" evidence="1">
    <location>
        <begin position="65"/>
        <end position="107"/>
    </location>
</feature>
<feature type="compositionally biased region" description="Basic and acidic residues" evidence="1">
    <location>
        <begin position="87"/>
        <end position="99"/>
    </location>
</feature>
<dbReference type="AlphaFoldDB" id="A0A2U2DU06"/>
<reference evidence="2 3" key="1">
    <citation type="submission" date="2018-05" db="EMBL/GenBank/DDBJ databases">
        <title>The draft genome of strain NS-104.</title>
        <authorList>
            <person name="Hang P."/>
            <person name="Jiang J."/>
        </authorList>
    </citation>
    <scope>NUCLEOTIDE SEQUENCE [LARGE SCALE GENOMIC DNA]</scope>
    <source>
        <strain evidence="2 3">NS-104</strain>
    </source>
</reference>
<comment type="caution">
    <text evidence="2">The sequence shown here is derived from an EMBL/GenBank/DDBJ whole genome shotgun (WGS) entry which is preliminary data.</text>
</comment>
<protein>
    <submittedName>
        <fullName evidence="2">Uncharacterized protein</fullName>
    </submittedName>
</protein>
<evidence type="ECO:0000313" key="3">
    <source>
        <dbReference type="Proteomes" id="UP000245252"/>
    </source>
</evidence>
<evidence type="ECO:0000256" key="1">
    <source>
        <dbReference type="SAM" id="MobiDB-lite"/>
    </source>
</evidence>
<dbReference type="EMBL" id="QFBC01000003">
    <property type="protein sequence ID" value="PWE56786.1"/>
    <property type="molecule type" value="Genomic_DNA"/>
</dbReference>
<evidence type="ECO:0000313" key="2">
    <source>
        <dbReference type="EMBL" id="PWE56786.1"/>
    </source>
</evidence>
<proteinExistence type="predicted"/>
<dbReference type="Proteomes" id="UP000245252">
    <property type="component" value="Unassembled WGS sequence"/>
</dbReference>
<sequence>MIYQDRDDEELLRVMRKAEIGKTDWLGRFARGPNKRPDDNIRDQREYAEVFDQICRKLERSISLRTQKHGQQRDQSLPTTSAPLPQQDERNVMRDENRGYRFGGQAR</sequence>
<accession>A0A2U2DU06</accession>
<name>A0A2U2DU06_9HYPH</name>
<organism evidence="2 3">
    <name type="scientific">Metarhizobium album</name>
    <dbReference type="NCBI Taxonomy" id="2182425"/>
    <lineage>
        <taxon>Bacteria</taxon>
        <taxon>Pseudomonadati</taxon>
        <taxon>Pseudomonadota</taxon>
        <taxon>Alphaproteobacteria</taxon>
        <taxon>Hyphomicrobiales</taxon>
        <taxon>Rhizobiaceae</taxon>
        <taxon>Metarhizobium</taxon>
    </lineage>
</organism>
<dbReference type="RefSeq" id="WP_109458161.1">
    <property type="nucleotide sequence ID" value="NZ_QFBC01000003.1"/>
</dbReference>
<gene>
    <name evidence="2" type="ORF">DEM27_10510</name>
</gene>
<keyword evidence="3" id="KW-1185">Reference proteome</keyword>
<feature type="compositionally biased region" description="Polar residues" evidence="1">
    <location>
        <begin position="73"/>
        <end position="84"/>
    </location>
</feature>